<dbReference type="STRING" id="1227454.C446_03314"/>
<feature type="coiled-coil region" evidence="1">
    <location>
        <begin position="308"/>
        <end position="335"/>
    </location>
</feature>
<evidence type="ECO:0000313" key="2">
    <source>
        <dbReference type="EMBL" id="EMA43036.1"/>
    </source>
</evidence>
<dbReference type="OrthoDB" id="340746at2157"/>
<dbReference type="InterPro" id="IPR005064">
    <property type="entry name" value="BUG"/>
</dbReference>
<protein>
    <submittedName>
        <fullName evidence="2">Extra-cytoplasmic solute receptor</fullName>
    </submittedName>
</protein>
<gene>
    <name evidence="2" type="ORF">C446_03314</name>
</gene>
<accession>M0MBD0</accession>
<dbReference type="PANTHER" id="PTHR42928:SF5">
    <property type="entry name" value="BLR1237 PROTEIN"/>
    <property type="match status" value="1"/>
</dbReference>
<dbReference type="PANTHER" id="PTHR42928">
    <property type="entry name" value="TRICARBOXYLATE-BINDING PROTEIN"/>
    <property type="match status" value="1"/>
</dbReference>
<comment type="caution">
    <text evidence="2">The sequence shown here is derived from an EMBL/GenBank/DDBJ whole genome shotgun (WGS) entry which is preliminary data.</text>
</comment>
<keyword evidence="3" id="KW-1185">Reference proteome</keyword>
<keyword evidence="2" id="KW-0675">Receptor</keyword>
<dbReference type="Gene3D" id="3.40.190.10">
    <property type="entry name" value="Periplasmic binding protein-like II"/>
    <property type="match status" value="1"/>
</dbReference>
<dbReference type="AlphaFoldDB" id="M0MBD0"/>
<evidence type="ECO:0000256" key="1">
    <source>
        <dbReference type="SAM" id="Coils"/>
    </source>
</evidence>
<keyword evidence="1" id="KW-0175">Coiled coil</keyword>
<dbReference type="PATRIC" id="fig|1227454.3.peg.641"/>
<dbReference type="EMBL" id="AOMA01000045">
    <property type="protein sequence ID" value="EMA43036.1"/>
    <property type="molecule type" value="Genomic_DNA"/>
</dbReference>
<reference evidence="2 3" key="1">
    <citation type="journal article" date="2014" name="PLoS Genet.">
        <title>Phylogenetically driven sequencing of extremely halophilic archaea reveals strategies for static and dynamic osmo-response.</title>
        <authorList>
            <person name="Becker E.A."/>
            <person name="Seitzer P.M."/>
            <person name="Tritt A."/>
            <person name="Larsen D."/>
            <person name="Krusor M."/>
            <person name="Yao A.I."/>
            <person name="Wu D."/>
            <person name="Madern D."/>
            <person name="Eisen J.A."/>
            <person name="Darling A.E."/>
            <person name="Facciotti M.T."/>
        </authorList>
    </citation>
    <scope>NUCLEOTIDE SEQUENCE [LARGE SCALE GENOMIC DNA]</scope>
    <source>
        <strain evidence="2 3">JCM 10879</strain>
    </source>
</reference>
<dbReference type="Pfam" id="PF03401">
    <property type="entry name" value="TctC"/>
    <property type="match status" value="1"/>
</dbReference>
<organism evidence="2 3">
    <name type="scientific">Halobiforma nitratireducens JCM 10879</name>
    <dbReference type="NCBI Taxonomy" id="1227454"/>
    <lineage>
        <taxon>Archaea</taxon>
        <taxon>Methanobacteriati</taxon>
        <taxon>Methanobacteriota</taxon>
        <taxon>Stenosarchaea group</taxon>
        <taxon>Halobacteria</taxon>
        <taxon>Halobacteriales</taxon>
        <taxon>Natrialbaceae</taxon>
        <taxon>Halobiforma</taxon>
    </lineage>
</organism>
<name>M0MBD0_9EURY</name>
<dbReference type="InterPro" id="IPR042100">
    <property type="entry name" value="Bug_dom1"/>
</dbReference>
<sequence length="342" mass="36927">MDRRDVLKGLGATAGVSITGLAGCLDDEGSGDGDTGAGGDEFPTDSVTWMIPWSEGGGTDAYARQLAPLAEEELGQPIEIDNRPGAGSLLGIEWLSSQDGDGYTFGTANTPSWQFAWRLEETDWEPSDFEPISISGIFGYTIIVNDNHDIDDYASLRDAYQSGELEDFAYQGVGHDSHAISHLLRDDYGLEWDNAVPYDGGGDVNEAVLSDEVPAGIATNTSAASIVGDDVSAVVNLSDTEFAAFPEIDRITDYGDSMAYISEFRLTQIAPPGTPEDVRQELADAIEYAATHEDTEAWQEETGNIVEFHGVEETAEDLEGAVDALEENVDFEEFQQQIEAQE</sequence>
<dbReference type="Gene3D" id="3.40.190.150">
    <property type="entry name" value="Bordetella uptake gene, domain 1"/>
    <property type="match status" value="1"/>
</dbReference>
<dbReference type="PROSITE" id="PS51257">
    <property type="entry name" value="PROKAR_LIPOPROTEIN"/>
    <property type="match status" value="1"/>
</dbReference>
<dbReference type="eggNOG" id="arCOG01802">
    <property type="taxonomic scope" value="Archaea"/>
</dbReference>
<evidence type="ECO:0000313" key="3">
    <source>
        <dbReference type="Proteomes" id="UP000011607"/>
    </source>
</evidence>
<dbReference type="SUPFAM" id="SSF53850">
    <property type="entry name" value="Periplasmic binding protein-like II"/>
    <property type="match status" value="1"/>
</dbReference>
<proteinExistence type="predicted"/>
<dbReference type="RefSeq" id="WP_006671627.1">
    <property type="nucleotide sequence ID" value="NZ_AOMA01000045.1"/>
</dbReference>
<dbReference type="Proteomes" id="UP000011607">
    <property type="component" value="Unassembled WGS sequence"/>
</dbReference>